<dbReference type="InterPro" id="IPR016181">
    <property type="entry name" value="Acyl_CoA_acyltransferase"/>
</dbReference>
<feature type="domain" description="N-acetyltransferase" evidence="5">
    <location>
        <begin position="4"/>
        <end position="147"/>
    </location>
</feature>
<dbReference type="InterPro" id="IPR022902">
    <property type="entry name" value="NAcTrfase_Eis"/>
</dbReference>
<protein>
    <submittedName>
        <fullName evidence="6">Putative acetyltransferase</fullName>
    </submittedName>
</protein>
<dbReference type="SUPFAM" id="SSF55729">
    <property type="entry name" value="Acyl-CoA N-acyltransferases (Nat)"/>
    <property type="match status" value="1"/>
</dbReference>
<dbReference type="Proteomes" id="UP000548304">
    <property type="component" value="Unassembled WGS sequence"/>
</dbReference>
<dbReference type="Pfam" id="PF13530">
    <property type="entry name" value="SCP2_2"/>
    <property type="match status" value="1"/>
</dbReference>
<evidence type="ECO:0000256" key="3">
    <source>
        <dbReference type="ARBA" id="ARBA00023315"/>
    </source>
</evidence>
<comment type="caution">
    <text evidence="6">The sequence shown here is derived from an EMBL/GenBank/DDBJ whole genome shotgun (WGS) entry which is preliminary data.</text>
</comment>
<dbReference type="InterPro" id="IPR051554">
    <property type="entry name" value="Acetyltransferase_Eis"/>
</dbReference>
<evidence type="ECO:0000256" key="1">
    <source>
        <dbReference type="ARBA" id="ARBA00009213"/>
    </source>
</evidence>
<dbReference type="InterPro" id="IPR036527">
    <property type="entry name" value="SCP2_sterol-bd_dom_sf"/>
</dbReference>
<dbReference type="NCBIfam" id="NF002367">
    <property type="entry name" value="PRK01346.1-4"/>
    <property type="match status" value="1"/>
</dbReference>
<gene>
    <name evidence="6" type="ORF">FHR84_000418</name>
</gene>
<organism evidence="6 7">
    <name type="scientific">Actinopolyspora biskrensis</name>
    <dbReference type="NCBI Taxonomy" id="1470178"/>
    <lineage>
        <taxon>Bacteria</taxon>
        <taxon>Bacillati</taxon>
        <taxon>Actinomycetota</taxon>
        <taxon>Actinomycetes</taxon>
        <taxon>Actinopolysporales</taxon>
        <taxon>Actinopolysporaceae</taxon>
        <taxon>Actinopolyspora</taxon>
    </lineage>
</organism>
<dbReference type="Gene3D" id="3.40.630.30">
    <property type="match status" value="2"/>
</dbReference>
<dbReference type="GO" id="GO:0030649">
    <property type="term" value="P:aminoglycoside antibiotic catabolic process"/>
    <property type="evidence" value="ECO:0007669"/>
    <property type="project" value="TreeGrafter"/>
</dbReference>
<sequence>MTEHDVRPLTESEFRASNDLFRKALNAPTVTDEGWRLLAERYEPGRVWGDHIGGQLAGTTMSFASSLALPGGAELPAAAVTAVGVRADLTRRGVLTELMRAQLDEVRRRGEAAVMLHASETAIYGRFGYGVATRSRTVALETARAAPRDRAPGGGRVRLVGVDEAAEILPGLYRGLGVVRAGMIARPPSWWLTHLRRRDSNGDHAVIAVHSDPNGIDDGFAVWVPSGNDYRFGDGRTTLRLLDLHAAGPAATAALWWFLLGVDLADEVVAIERPIDEPLEWWLTDSRQSRVRDVYDGLWVRPVDVPAMLRERDYGTAEPVVLEVRDGLLPDNAGCYLVGPDGAEPTERDPQLSVDVAELASLLFGEARPSTLAEANLIEAHDPKALDPADRLFATLERAWCGTHF</sequence>
<dbReference type="RefSeq" id="WP_179533706.1">
    <property type="nucleotide sequence ID" value="NZ_JACBYW010000001.1"/>
</dbReference>
<evidence type="ECO:0000256" key="4">
    <source>
        <dbReference type="HAMAP-Rule" id="MF_01812"/>
    </source>
</evidence>
<feature type="active site" description="Proton donor" evidence="4">
    <location>
        <position position="124"/>
    </location>
</feature>
<comment type="subunit">
    <text evidence="4">Homohexamer; trimer of dimers.</text>
</comment>
<dbReference type="PANTHER" id="PTHR37817">
    <property type="entry name" value="N-ACETYLTRANSFERASE EIS"/>
    <property type="match status" value="1"/>
</dbReference>
<dbReference type="HAMAP" id="MF_01812">
    <property type="entry name" value="Eis"/>
    <property type="match status" value="1"/>
</dbReference>
<dbReference type="EMBL" id="JACBYW010000001">
    <property type="protein sequence ID" value="NYH77104.1"/>
    <property type="molecule type" value="Genomic_DNA"/>
</dbReference>
<dbReference type="SUPFAM" id="SSF55718">
    <property type="entry name" value="SCP-like"/>
    <property type="match status" value="1"/>
</dbReference>
<dbReference type="AlphaFoldDB" id="A0A852YPA0"/>
<dbReference type="Gene3D" id="3.30.1050.10">
    <property type="entry name" value="SCP2 sterol-binding domain"/>
    <property type="match status" value="1"/>
</dbReference>
<evidence type="ECO:0000259" key="5">
    <source>
        <dbReference type="PROSITE" id="PS51186"/>
    </source>
</evidence>
<comment type="similarity">
    <text evidence="1 4">Belongs to the acetyltransferase Eis family.</text>
</comment>
<keyword evidence="2 4" id="KW-0808">Transferase</keyword>
<evidence type="ECO:0000256" key="2">
    <source>
        <dbReference type="ARBA" id="ARBA00022679"/>
    </source>
</evidence>
<reference evidence="6 7" key="1">
    <citation type="submission" date="2020-07" db="EMBL/GenBank/DDBJ databases">
        <title>Genomic Encyclopedia of Type Strains, Phase III (KMG-III): the genomes of soil and plant-associated and newly described type strains.</title>
        <authorList>
            <person name="Whitman W."/>
        </authorList>
    </citation>
    <scope>NUCLEOTIDE SEQUENCE [LARGE SCALE GENOMIC DNA]</scope>
    <source>
        <strain evidence="6 7">CECT 8576</strain>
    </source>
</reference>
<feature type="binding site" evidence="4">
    <location>
        <begin position="91"/>
        <end position="96"/>
    </location>
    <ligand>
        <name>acetyl-CoA</name>
        <dbReference type="ChEBI" id="CHEBI:57288"/>
    </ligand>
</feature>
<feature type="binding site" evidence="4">
    <location>
        <begin position="83"/>
        <end position="85"/>
    </location>
    <ligand>
        <name>acetyl-CoA</name>
        <dbReference type="ChEBI" id="CHEBI:57288"/>
    </ligand>
</feature>
<accession>A0A852YPA0</accession>
<feature type="binding site" evidence="4">
    <location>
        <begin position="119"/>
        <end position="120"/>
    </location>
    <ligand>
        <name>acetyl-CoA</name>
        <dbReference type="ChEBI" id="CHEBI:57288"/>
    </ligand>
</feature>
<proteinExistence type="inferred from homology"/>
<name>A0A852YPA0_9ACTN</name>
<dbReference type="PROSITE" id="PS51186">
    <property type="entry name" value="GNAT"/>
    <property type="match status" value="1"/>
</dbReference>
<keyword evidence="3 4" id="KW-0012">Acyltransferase</keyword>
<dbReference type="GO" id="GO:0034069">
    <property type="term" value="F:aminoglycoside N-acetyltransferase activity"/>
    <property type="evidence" value="ECO:0007669"/>
    <property type="project" value="TreeGrafter"/>
</dbReference>
<evidence type="ECO:0000313" key="6">
    <source>
        <dbReference type="EMBL" id="NYH77104.1"/>
    </source>
</evidence>
<dbReference type="InterPro" id="IPR000182">
    <property type="entry name" value="GNAT_dom"/>
</dbReference>
<evidence type="ECO:0000313" key="7">
    <source>
        <dbReference type="Proteomes" id="UP000548304"/>
    </source>
</evidence>
<keyword evidence="7" id="KW-1185">Reference proteome</keyword>
<dbReference type="Pfam" id="PF13527">
    <property type="entry name" value="Acetyltransf_9"/>
    <property type="match status" value="1"/>
</dbReference>
<feature type="active site" description="Proton acceptor; via carboxylate" evidence="4">
    <location>
        <position position="405"/>
    </location>
</feature>
<dbReference type="InterPro" id="IPR041380">
    <property type="entry name" value="Acetyltransf_17"/>
</dbReference>
<dbReference type="Pfam" id="PF17668">
    <property type="entry name" value="Acetyltransf_17"/>
    <property type="match status" value="1"/>
</dbReference>
<dbReference type="InterPro" id="IPR025559">
    <property type="entry name" value="Eis_dom"/>
</dbReference>
<dbReference type="PANTHER" id="PTHR37817:SF1">
    <property type="entry name" value="N-ACETYLTRANSFERASE EIS"/>
    <property type="match status" value="1"/>
</dbReference>